<dbReference type="Pfam" id="PF09720">
    <property type="entry name" value="Unstab_antitox"/>
    <property type="match status" value="1"/>
</dbReference>
<dbReference type="AlphaFoldDB" id="A0A450T9F4"/>
<dbReference type="EMBL" id="CAADEY010000106">
    <property type="protein sequence ID" value="VFJ63326.1"/>
    <property type="molecule type" value="Genomic_DNA"/>
</dbReference>
<dbReference type="NCBIfam" id="TIGR02574">
    <property type="entry name" value="stabl_TIGR02574"/>
    <property type="match status" value="1"/>
</dbReference>
<name>A0A450T9F4_9GAMM</name>
<protein>
    <submittedName>
        <fullName evidence="1">Putative addiction module component, TIGR02574 family</fullName>
    </submittedName>
</protein>
<dbReference type="InterPro" id="IPR013406">
    <property type="entry name" value="CHP02574_addiction_mod"/>
</dbReference>
<gene>
    <name evidence="1" type="ORF">BECKDK2373C_GA0170839_110612</name>
</gene>
<organism evidence="1">
    <name type="scientific">Candidatus Kentrum sp. DK</name>
    <dbReference type="NCBI Taxonomy" id="2126562"/>
    <lineage>
        <taxon>Bacteria</taxon>
        <taxon>Pseudomonadati</taxon>
        <taxon>Pseudomonadota</taxon>
        <taxon>Gammaproteobacteria</taxon>
        <taxon>Candidatus Kentrum</taxon>
    </lineage>
</organism>
<proteinExistence type="predicted"/>
<sequence>MSTVAEVRSQVMALSASERVSLAHELILSLDDPAGYDLSPARETEIQRRLKMVREGTASGQPASEVFADIRARYS</sequence>
<reference evidence="1" key="1">
    <citation type="submission" date="2019-02" db="EMBL/GenBank/DDBJ databases">
        <authorList>
            <person name="Gruber-Vodicka R. H."/>
            <person name="Seah K. B. B."/>
        </authorList>
    </citation>
    <scope>NUCLEOTIDE SEQUENCE</scope>
    <source>
        <strain evidence="1">BECK_DK161</strain>
    </source>
</reference>
<accession>A0A450T9F4</accession>
<evidence type="ECO:0000313" key="1">
    <source>
        <dbReference type="EMBL" id="VFJ63326.1"/>
    </source>
</evidence>